<evidence type="ECO:0000256" key="1">
    <source>
        <dbReference type="SAM" id="MobiDB-lite"/>
    </source>
</evidence>
<dbReference type="Ensembl" id="ENSDCDT00010054324.1">
    <property type="protein sequence ID" value="ENSDCDP00010044233.1"/>
    <property type="gene ID" value="ENSDCDG00010027418.1"/>
</dbReference>
<protein>
    <recommendedName>
        <fullName evidence="4">Integumentary mucin C.1-like</fullName>
    </recommendedName>
</protein>
<evidence type="ECO:0008006" key="4">
    <source>
        <dbReference type="Google" id="ProtNLM"/>
    </source>
</evidence>
<reference evidence="2" key="2">
    <citation type="submission" date="2025-08" db="UniProtKB">
        <authorList>
            <consortium name="Ensembl"/>
        </authorList>
    </citation>
    <scope>IDENTIFICATION</scope>
</reference>
<evidence type="ECO:0000313" key="3">
    <source>
        <dbReference type="Proteomes" id="UP000694580"/>
    </source>
</evidence>
<reference evidence="2 3" key="1">
    <citation type="submission" date="2020-06" db="EMBL/GenBank/DDBJ databases">
        <authorList>
            <consortium name="Wellcome Sanger Institute Data Sharing"/>
        </authorList>
    </citation>
    <scope>NUCLEOTIDE SEQUENCE [LARGE SCALE GENOMIC DNA]</scope>
</reference>
<name>A0AAY4DFM5_9TELE</name>
<proteinExistence type="predicted"/>
<dbReference type="AlphaFoldDB" id="A0AAY4DFM5"/>
<keyword evidence="3" id="KW-1185">Reference proteome</keyword>
<sequence length="89" mass="9436">MIEKNNTLKTTTVLKQTEATSTKQSETISPLLYSTTPVGTTLTQTVTDSATALTMSTTPSEQTTIKESGTTSPLPKSTTPILTTVIQTN</sequence>
<accession>A0AAY4DFM5</accession>
<organism evidence="2 3">
    <name type="scientific">Denticeps clupeoides</name>
    <name type="common">denticle herring</name>
    <dbReference type="NCBI Taxonomy" id="299321"/>
    <lineage>
        <taxon>Eukaryota</taxon>
        <taxon>Metazoa</taxon>
        <taxon>Chordata</taxon>
        <taxon>Craniata</taxon>
        <taxon>Vertebrata</taxon>
        <taxon>Euteleostomi</taxon>
        <taxon>Actinopterygii</taxon>
        <taxon>Neopterygii</taxon>
        <taxon>Teleostei</taxon>
        <taxon>Clupei</taxon>
        <taxon>Clupeiformes</taxon>
        <taxon>Denticipitoidei</taxon>
        <taxon>Denticipitidae</taxon>
        <taxon>Denticeps</taxon>
    </lineage>
</organism>
<gene>
    <name evidence="2" type="primary">DYNLRB2</name>
</gene>
<feature type="region of interest" description="Disordered" evidence="1">
    <location>
        <begin position="53"/>
        <end position="89"/>
    </location>
</feature>
<reference evidence="2" key="3">
    <citation type="submission" date="2025-09" db="UniProtKB">
        <authorList>
            <consortium name="Ensembl"/>
        </authorList>
    </citation>
    <scope>IDENTIFICATION</scope>
</reference>
<evidence type="ECO:0000313" key="2">
    <source>
        <dbReference type="Ensembl" id="ENSDCDP00010044233.1"/>
    </source>
</evidence>
<dbReference type="Proteomes" id="UP000694580">
    <property type="component" value="Chromosome 1"/>
</dbReference>